<feature type="compositionally biased region" description="Polar residues" evidence="2">
    <location>
        <begin position="22"/>
        <end position="31"/>
    </location>
</feature>
<dbReference type="InterPro" id="IPR037936">
    <property type="entry name" value="UNC5A-D"/>
</dbReference>
<dbReference type="InterPro" id="IPR000906">
    <property type="entry name" value="ZU5_dom"/>
</dbReference>
<evidence type="ECO:0000313" key="4">
    <source>
        <dbReference type="EnsemblMetazoa" id="XP_038073255.1"/>
    </source>
</evidence>
<feature type="compositionally biased region" description="Low complexity" evidence="2">
    <location>
        <begin position="967"/>
        <end position="982"/>
    </location>
</feature>
<keyword evidence="1" id="KW-0393">Immunoglobulin domain</keyword>
<feature type="region of interest" description="Disordered" evidence="2">
    <location>
        <begin position="174"/>
        <end position="221"/>
    </location>
</feature>
<feature type="compositionally biased region" description="Basic and acidic residues" evidence="2">
    <location>
        <begin position="175"/>
        <end position="207"/>
    </location>
</feature>
<feature type="compositionally biased region" description="Acidic residues" evidence="2">
    <location>
        <begin position="208"/>
        <end position="221"/>
    </location>
</feature>
<keyword evidence="5" id="KW-1185">Reference proteome</keyword>
<feature type="region of interest" description="Disordered" evidence="2">
    <location>
        <begin position="902"/>
        <end position="996"/>
    </location>
</feature>
<comment type="similarity">
    <text evidence="1">Belongs to the unc-5 family.</text>
</comment>
<dbReference type="Proteomes" id="UP000887568">
    <property type="component" value="Unplaced"/>
</dbReference>
<reference evidence="4" key="1">
    <citation type="submission" date="2022-11" db="UniProtKB">
        <authorList>
            <consortium name="EnsemblMetazoa"/>
        </authorList>
    </citation>
    <scope>IDENTIFICATION</scope>
</reference>
<dbReference type="PANTHER" id="PTHR12582">
    <property type="entry name" value="NETRIN RECEPTOR UNC5"/>
    <property type="match status" value="1"/>
</dbReference>
<evidence type="ECO:0000313" key="5">
    <source>
        <dbReference type="Proteomes" id="UP000887568"/>
    </source>
</evidence>
<dbReference type="GO" id="GO:0005886">
    <property type="term" value="C:plasma membrane"/>
    <property type="evidence" value="ECO:0007669"/>
    <property type="project" value="UniProtKB-SubCell"/>
</dbReference>
<feature type="compositionally biased region" description="Low complexity" evidence="2">
    <location>
        <begin position="908"/>
        <end position="917"/>
    </location>
</feature>
<dbReference type="SMART" id="SM00218">
    <property type="entry name" value="ZU5"/>
    <property type="match status" value="1"/>
</dbReference>
<comment type="subcellular location">
    <subcellularLocation>
        <location evidence="1">Cell membrane</location>
        <topology evidence="1">Single-pass type I membrane protein</topology>
    </subcellularLocation>
</comment>
<evidence type="ECO:0000256" key="1">
    <source>
        <dbReference type="RuleBase" id="RU367033"/>
    </source>
</evidence>
<dbReference type="PANTHER" id="PTHR12582:SF41">
    <property type="entry name" value="UNC5C-LIKE PROTEIN"/>
    <property type="match status" value="1"/>
</dbReference>
<dbReference type="Gene3D" id="2.60.220.30">
    <property type="match status" value="1"/>
</dbReference>
<feature type="region of interest" description="Disordered" evidence="2">
    <location>
        <begin position="404"/>
        <end position="446"/>
    </location>
</feature>
<sequence length="1011" mass="114090">MDTKDQRSRSAQGNAPYCQIHSDGSPTTGITSLAFERIKSEEMESVDASSDQVQAGDGQPGPSGETRSSKRANQKDSGVCMHPPYKEPLQDVHSDAKSKRLQYSQSGKRKSSFPHFYVANRKSSIVEARRDSLRWSSVSDDSAIDVNSIPMSSLSMQSNDTIEEKEDTMPYIIHNDIEENKDTDIKDNDKDIEHKETDKNDTDKNEDNDSEIVENDLDMEEEKDTDIEVNNVMDIGHSQKDIEDHSDIDIGHDDIDKEDNDLNKEENKDIDIEVNNDMDKGHNDKDIEDNSDIDIGHNDIDIEDIDIDDNLNKDIEHDNEIKDNSGKVVEDNKLVADIEENNYIRIDQDQTEPFDEVENTERRHPHAVLFFRGFFRWLCFCNHPPKADTSKEHFTNQGFSDEDLDDSCHSVPHGTDRAQTLSSQPSTDPVFSDEESSPDQSAAMDEHKNVTLDKQDLLDLFDSMCQEAKGMGYDVVGRVVQVLNFAAAVLDSRGGILSVDALGVHLYIPPGAIPAEESPQIVYMYVQGRNHLTPYVQCGPSRFEFRKDVILILPHCAKDAVDTKFTCVKSSSSGNQTIEGGKDGNVIVKSKSILMTMRHFCGLTAYGNPKAKYMVACVFIKDINDTNVMVRVRLFDDTKANLQEIQTTETRNGFIQVDMPGTLTVKRTDPEKDVRINLMCSDADCWEITEPKSGWQAIQHSILWRECGPDNVPTFPSKIFKASMRRSTERAPFDGYLKVFQEGCEEQSVDFALTYSLNVAKATSPRQITEEQVKEICRQQIREQLRGPVAESRLLDEDTLRELCSRLDEPSPIGHDWRILPENLTGLKGHGHGWVKSIETRAASGFLTPQSPTELVLDAFFATSRENDMGNRRTLQELKRGLHSLNRPDVRFAIKVIDDQICPDPQETNNNNKTTRTMKFEKEGEVPEIKSEQDQSQMSRSQSWEQPPQRNATAMNGTREDLGLDRASSTSDLLFSSSSASDPEGQINKLDNKQRKDSAYESFIRLNTDDR</sequence>
<dbReference type="AlphaFoldDB" id="A0A914BBP3"/>
<feature type="region of interest" description="Disordered" evidence="2">
    <location>
        <begin position="1"/>
        <end position="111"/>
    </location>
</feature>
<dbReference type="RefSeq" id="XP_038073255.1">
    <property type="nucleotide sequence ID" value="XM_038217327.1"/>
</dbReference>
<dbReference type="InterPro" id="IPR011029">
    <property type="entry name" value="DEATH-like_dom_sf"/>
</dbReference>
<feature type="compositionally biased region" description="Basic and acidic residues" evidence="2">
    <location>
        <begin position="84"/>
        <end position="98"/>
    </location>
</feature>
<accession>A0A914BBP3</accession>
<feature type="compositionally biased region" description="Basic and acidic residues" evidence="2">
    <location>
        <begin position="918"/>
        <end position="933"/>
    </location>
</feature>
<dbReference type="GeneID" id="119741536"/>
<feature type="domain" description="ZU5" evidence="3">
    <location>
        <begin position="484"/>
        <end position="582"/>
    </location>
</feature>
<dbReference type="GO" id="GO:0005042">
    <property type="term" value="F:netrin receptor activity"/>
    <property type="evidence" value="ECO:0007669"/>
    <property type="project" value="UniProtKB-UniRule"/>
</dbReference>
<name>A0A914BBP3_PATMI</name>
<dbReference type="EnsemblMetazoa" id="XM_038217327.1">
    <property type="protein sequence ID" value="XP_038073255.1"/>
    <property type="gene ID" value="LOC119741536"/>
</dbReference>
<proteinExistence type="inferred from homology"/>
<dbReference type="Gene3D" id="1.10.533.10">
    <property type="entry name" value="Death Domain, Fas"/>
    <property type="match status" value="1"/>
</dbReference>
<protein>
    <recommendedName>
        <fullName evidence="1">Netrin receptor UNC5</fullName>
    </recommendedName>
</protein>
<organism evidence="4 5">
    <name type="scientific">Patiria miniata</name>
    <name type="common">Bat star</name>
    <name type="synonym">Asterina miniata</name>
    <dbReference type="NCBI Taxonomy" id="46514"/>
    <lineage>
        <taxon>Eukaryota</taxon>
        <taxon>Metazoa</taxon>
        <taxon>Echinodermata</taxon>
        <taxon>Eleutherozoa</taxon>
        <taxon>Asterozoa</taxon>
        <taxon>Asteroidea</taxon>
        <taxon>Valvatacea</taxon>
        <taxon>Valvatida</taxon>
        <taxon>Asterinidae</taxon>
        <taxon>Patiria</taxon>
    </lineage>
</organism>
<dbReference type="PROSITE" id="PS51145">
    <property type="entry name" value="ZU5"/>
    <property type="match status" value="1"/>
</dbReference>
<comment type="function">
    <text evidence="1">Receptor for netrin required for axon guidance. Mediates axon repulsion of neuronal growth cones in the developing nervous system upon ligand binding.</text>
</comment>
<keyword evidence="1" id="KW-0675">Receptor</keyword>
<feature type="compositionally biased region" description="Polar residues" evidence="2">
    <location>
        <begin position="934"/>
        <end position="956"/>
    </location>
</feature>
<evidence type="ECO:0000259" key="3">
    <source>
        <dbReference type="PROSITE" id="PS51145"/>
    </source>
</evidence>
<keyword evidence="1" id="KW-0217">Developmental protein</keyword>
<evidence type="ECO:0000256" key="2">
    <source>
        <dbReference type="SAM" id="MobiDB-lite"/>
    </source>
</evidence>
<dbReference type="SUPFAM" id="SSF47986">
    <property type="entry name" value="DEATH domain"/>
    <property type="match status" value="1"/>
</dbReference>
<feature type="compositionally biased region" description="Polar residues" evidence="2">
    <location>
        <begin position="417"/>
        <end position="429"/>
    </location>
</feature>
<dbReference type="Pfam" id="PF00791">
    <property type="entry name" value="ZU5"/>
    <property type="match status" value="1"/>
</dbReference>
<dbReference type="OrthoDB" id="300641at2759"/>